<gene>
    <name evidence="1" type="ORF">BDQ12DRAFT_728879</name>
</gene>
<keyword evidence="2" id="KW-1185">Reference proteome</keyword>
<evidence type="ECO:0000313" key="1">
    <source>
        <dbReference type="EMBL" id="TFK32223.1"/>
    </source>
</evidence>
<reference evidence="1 2" key="1">
    <citation type="journal article" date="2019" name="Nat. Ecol. Evol.">
        <title>Megaphylogeny resolves global patterns of mushroom evolution.</title>
        <authorList>
            <person name="Varga T."/>
            <person name="Krizsan K."/>
            <person name="Foldi C."/>
            <person name="Dima B."/>
            <person name="Sanchez-Garcia M."/>
            <person name="Sanchez-Ramirez S."/>
            <person name="Szollosi G.J."/>
            <person name="Szarkandi J.G."/>
            <person name="Papp V."/>
            <person name="Albert L."/>
            <person name="Andreopoulos W."/>
            <person name="Angelini C."/>
            <person name="Antonin V."/>
            <person name="Barry K.W."/>
            <person name="Bougher N.L."/>
            <person name="Buchanan P."/>
            <person name="Buyck B."/>
            <person name="Bense V."/>
            <person name="Catcheside P."/>
            <person name="Chovatia M."/>
            <person name="Cooper J."/>
            <person name="Damon W."/>
            <person name="Desjardin D."/>
            <person name="Finy P."/>
            <person name="Geml J."/>
            <person name="Haridas S."/>
            <person name="Hughes K."/>
            <person name="Justo A."/>
            <person name="Karasinski D."/>
            <person name="Kautmanova I."/>
            <person name="Kiss B."/>
            <person name="Kocsube S."/>
            <person name="Kotiranta H."/>
            <person name="LaButti K.M."/>
            <person name="Lechner B.E."/>
            <person name="Liimatainen K."/>
            <person name="Lipzen A."/>
            <person name="Lukacs Z."/>
            <person name="Mihaltcheva S."/>
            <person name="Morgado L.N."/>
            <person name="Niskanen T."/>
            <person name="Noordeloos M.E."/>
            <person name="Ohm R.A."/>
            <person name="Ortiz-Santana B."/>
            <person name="Ovrebo C."/>
            <person name="Racz N."/>
            <person name="Riley R."/>
            <person name="Savchenko A."/>
            <person name="Shiryaev A."/>
            <person name="Soop K."/>
            <person name="Spirin V."/>
            <person name="Szebenyi C."/>
            <person name="Tomsovsky M."/>
            <person name="Tulloss R.E."/>
            <person name="Uehling J."/>
            <person name="Grigoriev I.V."/>
            <person name="Vagvolgyi C."/>
            <person name="Papp T."/>
            <person name="Martin F.M."/>
            <person name="Miettinen O."/>
            <person name="Hibbett D.S."/>
            <person name="Nagy L.G."/>
        </authorList>
    </citation>
    <scope>NUCLEOTIDE SEQUENCE [LARGE SCALE GENOMIC DNA]</scope>
    <source>
        <strain evidence="1 2">CBS 166.37</strain>
    </source>
</reference>
<accession>A0A5C3LJ26</accession>
<protein>
    <submittedName>
        <fullName evidence="1">Uncharacterized protein</fullName>
    </submittedName>
</protein>
<sequence>MPFNKSSKSNVYCRSVASSHKQLVISQHVKQLGKKEGMVPNPQLETLLDSGRPHPPKFDNIRGYRSIHARQNLSMKWYEIKASKFVQDADCIKLPFSIDDLKEQWKNPKFLQTLQQKCDKNFPQDCPSIAFSTIYVDRDNKVIFAFAGHRSMTTRTTYINWEDQYKGWTVTDFEQRSNSGETFHYDGLADYLVDNYHIATQKLSTYLTPKLSRTDHRHHINTEFNMGNYVIYPVVDSDGDIEMESDENEDGTVKERSGVHHLVHGWETQGHSYKGLKISSDMVRNAGAACALPPLYLATDTVTSILGSWASGGEFVTPQLEAVFRYAKGDFVMGMMGDIFHKVQLWSMPGYNPDDQTTPGRCAHVFFSPRNSVEILETEDKGWGRRTGYGSWEEIIAT</sequence>
<organism evidence="1 2">
    <name type="scientific">Crucibulum laeve</name>
    <dbReference type="NCBI Taxonomy" id="68775"/>
    <lineage>
        <taxon>Eukaryota</taxon>
        <taxon>Fungi</taxon>
        <taxon>Dikarya</taxon>
        <taxon>Basidiomycota</taxon>
        <taxon>Agaricomycotina</taxon>
        <taxon>Agaricomycetes</taxon>
        <taxon>Agaricomycetidae</taxon>
        <taxon>Agaricales</taxon>
        <taxon>Agaricineae</taxon>
        <taxon>Nidulariaceae</taxon>
        <taxon>Crucibulum</taxon>
    </lineage>
</organism>
<dbReference type="AlphaFoldDB" id="A0A5C3LJ26"/>
<name>A0A5C3LJ26_9AGAR</name>
<dbReference type="OrthoDB" id="2658103at2759"/>
<evidence type="ECO:0000313" key="2">
    <source>
        <dbReference type="Proteomes" id="UP000308652"/>
    </source>
</evidence>
<proteinExistence type="predicted"/>
<dbReference type="Proteomes" id="UP000308652">
    <property type="component" value="Unassembled WGS sequence"/>
</dbReference>
<dbReference type="EMBL" id="ML213682">
    <property type="protein sequence ID" value="TFK32223.1"/>
    <property type="molecule type" value="Genomic_DNA"/>
</dbReference>